<accession>R7WST0</accession>
<comment type="caution">
    <text evidence="2">The sequence shown here is derived from an EMBL/GenBank/DDBJ whole genome shotgun (WGS) entry which is preliminary data.</text>
</comment>
<dbReference type="EMBL" id="APMY01000008">
    <property type="protein sequence ID" value="EOM78298.1"/>
    <property type="molecule type" value="Genomic_DNA"/>
</dbReference>
<dbReference type="Proteomes" id="UP000013525">
    <property type="component" value="Unassembled WGS sequence"/>
</dbReference>
<proteinExistence type="predicted"/>
<dbReference type="AlphaFoldDB" id="R7WST0"/>
<feature type="region of interest" description="Disordered" evidence="1">
    <location>
        <begin position="34"/>
        <end position="53"/>
    </location>
</feature>
<keyword evidence="3" id="KW-1185">Reference proteome</keyword>
<feature type="region of interest" description="Disordered" evidence="1">
    <location>
        <begin position="59"/>
        <end position="118"/>
    </location>
</feature>
<protein>
    <submittedName>
        <fullName evidence="2">Uncharacterized protein</fullName>
    </submittedName>
</protein>
<dbReference type="PATRIC" id="fig|1273125.3.peg.322"/>
<evidence type="ECO:0000313" key="3">
    <source>
        <dbReference type="Proteomes" id="UP000013525"/>
    </source>
</evidence>
<evidence type="ECO:0000313" key="2">
    <source>
        <dbReference type="EMBL" id="EOM78298.1"/>
    </source>
</evidence>
<feature type="region of interest" description="Disordered" evidence="1">
    <location>
        <begin position="1"/>
        <end position="20"/>
    </location>
</feature>
<evidence type="ECO:0000256" key="1">
    <source>
        <dbReference type="SAM" id="MobiDB-lite"/>
    </source>
</evidence>
<name>R7WST0_9NOCA</name>
<sequence length="118" mass="13329">MHGLPVRTRGSHRLAAHEREPCLPRGYLRGVRARPAVRGDRAQNPRVACAHGTRAGRIDRASLRDRAQGIRSRRSTQLLRAFRRGTESHGGRSRRRRGAGPRSRASARRSTLRDRRSP</sequence>
<reference evidence="2 3" key="1">
    <citation type="journal article" date="2013" name="Genome Announc.">
        <title>Draft Genome Sequence of Rhodococcus rhodnii Strain LMG5362, a Symbiont of Rhodnius prolixus (Hemiptera, Reduviidae, Triatominae), the Principle Vector of Trypanosoma cruzi.</title>
        <authorList>
            <person name="Pachebat J.A."/>
            <person name="van Keulen G."/>
            <person name="Whitten M.M."/>
            <person name="Girdwood S."/>
            <person name="Del Sol R."/>
            <person name="Dyson P.J."/>
            <person name="Facey P.D."/>
        </authorList>
    </citation>
    <scope>NUCLEOTIDE SEQUENCE [LARGE SCALE GENOMIC DNA]</scope>
    <source>
        <strain evidence="2 3">LMG 5362</strain>
    </source>
</reference>
<feature type="compositionally biased region" description="Basic and acidic residues" evidence="1">
    <location>
        <begin position="59"/>
        <end position="68"/>
    </location>
</feature>
<organism evidence="2 3">
    <name type="scientific">Rhodococcus rhodnii LMG 5362</name>
    <dbReference type="NCBI Taxonomy" id="1273125"/>
    <lineage>
        <taxon>Bacteria</taxon>
        <taxon>Bacillati</taxon>
        <taxon>Actinomycetota</taxon>
        <taxon>Actinomycetes</taxon>
        <taxon>Mycobacteriales</taxon>
        <taxon>Nocardiaceae</taxon>
        <taxon>Rhodococcus</taxon>
    </lineage>
</organism>
<gene>
    <name evidence="2" type="ORF">Rrhod_0326</name>
</gene>